<evidence type="ECO:0000313" key="3">
    <source>
        <dbReference type="Proteomes" id="UP000257109"/>
    </source>
</evidence>
<reference evidence="2" key="1">
    <citation type="submission" date="2018-05" db="EMBL/GenBank/DDBJ databases">
        <title>Draft genome of Mucuna pruriens seed.</title>
        <authorList>
            <person name="Nnadi N.E."/>
            <person name="Vos R."/>
            <person name="Hasami M.H."/>
            <person name="Devisetty U.K."/>
            <person name="Aguiy J.C."/>
        </authorList>
    </citation>
    <scope>NUCLEOTIDE SEQUENCE [LARGE SCALE GENOMIC DNA]</scope>
    <source>
        <strain evidence="2">JCA_2017</strain>
    </source>
</reference>
<dbReference type="AlphaFoldDB" id="A0A371HZ74"/>
<proteinExistence type="predicted"/>
<comment type="caution">
    <text evidence="2">The sequence shown here is derived from an EMBL/GenBank/DDBJ whole genome shotgun (WGS) entry which is preliminary data.</text>
</comment>
<feature type="non-terminal residue" evidence="2">
    <location>
        <position position="1"/>
    </location>
</feature>
<gene>
    <name evidence="2" type="ORF">CR513_07754</name>
</gene>
<sequence>MKGQEEAVQGIFHMKAKNSKGGKHKKKNGWKNKKPKGFNNQQEKTFPPCKKTNLPQRKCYWRSNIESTSLNQRSLSVSQLVERHFKVIFENNWCLVKDAKGRDIFKVKMRVKSHHINLMEEEQVAFSRMTNNDKWIKAMEEELGMIEKMTCGSWWTD</sequence>
<name>A0A371HZ74_MUCPR</name>
<protein>
    <submittedName>
        <fullName evidence="2">Uncharacterized protein</fullName>
    </submittedName>
</protein>
<feature type="region of interest" description="Disordered" evidence="1">
    <location>
        <begin position="1"/>
        <end position="49"/>
    </location>
</feature>
<evidence type="ECO:0000313" key="2">
    <source>
        <dbReference type="EMBL" id="RDY08059.1"/>
    </source>
</evidence>
<organism evidence="2 3">
    <name type="scientific">Mucuna pruriens</name>
    <name type="common">Velvet bean</name>
    <name type="synonym">Dolichos pruriens</name>
    <dbReference type="NCBI Taxonomy" id="157652"/>
    <lineage>
        <taxon>Eukaryota</taxon>
        <taxon>Viridiplantae</taxon>
        <taxon>Streptophyta</taxon>
        <taxon>Embryophyta</taxon>
        <taxon>Tracheophyta</taxon>
        <taxon>Spermatophyta</taxon>
        <taxon>Magnoliopsida</taxon>
        <taxon>eudicotyledons</taxon>
        <taxon>Gunneridae</taxon>
        <taxon>Pentapetalae</taxon>
        <taxon>rosids</taxon>
        <taxon>fabids</taxon>
        <taxon>Fabales</taxon>
        <taxon>Fabaceae</taxon>
        <taxon>Papilionoideae</taxon>
        <taxon>50 kb inversion clade</taxon>
        <taxon>NPAAA clade</taxon>
        <taxon>indigoferoid/millettioid clade</taxon>
        <taxon>Phaseoleae</taxon>
        <taxon>Mucuna</taxon>
    </lineage>
</organism>
<dbReference type="Proteomes" id="UP000257109">
    <property type="component" value="Unassembled WGS sequence"/>
</dbReference>
<keyword evidence="3" id="KW-1185">Reference proteome</keyword>
<evidence type="ECO:0000256" key="1">
    <source>
        <dbReference type="SAM" id="MobiDB-lite"/>
    </source>
</evidence>
<feature type="compositionally biased region" description="Basic residues" evidence="1">
    <location>
        <begin position="14"/>
        <end position="36"/>
    </location>
</feature>
<dbReference type="EMBL" id="QJKJ01001348">
    <property type="protein sequence ID" value="RDY08059.1"/>
    <property type="molecule type" value="Genomic_DNA"/>
</dbReference>
<accession>A0A371HZ74</accession>